<gene>
    <name evidence="13" type="ORF">CKO21_13105</name>
</gene>
<dbReference type="PANTHER" id="PTHR32024:SF3">
    <property type="entry name" value="TRK SYSTEM POTASSIUM UPTAKE PROTEIN"/>
    <property type="match status" value="1"/>
</dbReference>
<evidence type="ECO:0000256" key="12">
    <source>
        <dbReference type="SAM" id="Phobius"/>
    </source>
</evidence>
<dbReference type="RefSeq" id="WP_027288691.1">
    <property type="nucleotide sequence ID" value="NZ_NRRE01000026.1"/>
</dbReference>
<evidence type="ECO:0000256" key="5">
    <source>
        <dbReference type="ARBA" id="ARBA00022692"/>
    </source>
</evidence>
<dbReference type="PIRSF" id="PIRSF006247">
    <property type="entry name" value="TrkH"/>
    <property type="match status" value="1"/>
</dbReference>
<keyword evidence="8 10" id="KW-0406">Ion transport</keyword>
<feature type="binding site" evidence="11">
    <location>
        <position position="432"/>
    </location>
    <ligand>
        <name>K(+)</name>
        <dbReference type="ChEBI" id="CHEBI:29103"/>
    </ligand>
</feature>
<keyword evidence="11" id="KW-0479">Metal-binding</keyword>
<name>A0A934QJQ6_9PROT</name>
<accession>A0A934QJQ6</accession>
<dbReference type="GO" id="GO:0046872">
    <property type="term" value="F:metal ion binding"/>
    <property type="evidence" value="ECO:0007669"/>
    <property type="project" value="UniProtKB-KW"/>
</dbReference>
<evidence type="ECO:0000256" key="8">
    <source>
        <dbReference type="ARBA" id="ARBA00023065"/>
    </source>
</evidence>
<dbReference type="GO" id="GO:0015379">
    <property type="term" value="F:potassium:chloride symporter activity"/>
    <property type="evidence" value="ECO:0007669"/>
    <property type="project" value="InterPro"/>
</dbReference>
<keyword evidence="10" id="KW-0997">Cell inner membrane</keyword>
<feature type="binding site" evidence="11">
    <location>
        <position position="219"/>
    </location>
    <ligand>
        <name>K(+)</name>
        <dbReference type="ChEBI" id="CHEBI:29103"/>
    </ligand>
</feature>
<comment type="caution">
    <text evidence="13">The sequence shown here is derived from an EMBL/GenBank/DDBJ whole genome shotgun (WGS) entry which is preliminary data.</text>
</comment>
<reference evidence="13" key="2">
    <citation type="journal article" date="2020" name="Microorganisms">
        <title>Osmotic Adaptation and Compatible Solute Biosynthesis of Phototrophic Bacteria as Revealed from Genome Analyses.</title>
        <authorList>
            <person name="Imhoff J.F."/>
            <person name="Rahn T."/>
            <person name="Kunzel S."/>
            <person name="Keller A."/>
            <person name="Neulinger S.C."/>
        </authorList>
    </citation>
    <scope>NUCLEOTIDE SEQUENCE</scope>
    <source>
        <strain evidence="13">DSM 9154</strain>
    </source>
</reference>
<comment type="function">
    <text evidence="10">Low-affinity potassium transport system. Interacts with Trk system potassium uptake protein TrkA.</text>
</comment>
<feature type="binding site" evidence="11">
    <location>
        <position position="315"/>
    </location>
    <ligand>
        <name>K(+)</name>
        <dbReference type="ChEBI" id="CHEBI:29103"/>
    </ligand>
</feature>
<evidence type="ECO:0000256" key="11">
    <source>
        <dbReference type="PIRSR" id="PIRSR006247-1"/>
    </source>
</evidence>
<keyword evidence="3 10" id="KW-1003">Cell membrane</keyword>
<dbReference type="InterPro" id="IPR004772">
    <property type="entry name" value="TrkH"/>
</dbReference>
<keyword evidence="5 12" id="KW-0812">Transmembrane</keyword>
<evidence type="ECO:0000256" key="7">
    <source>
        <dbReference type="ARBA" id="ARBA00022989"/>
    </source>
</evidence>
<evidence type="ECO:0000256" key="1">
    <source>
        <dbReference type="ARBA" id="ARBA00004651"/>
    </source>
</evidence>
<organism evidence="13 14">
    <name type="scientific">Rhodovibrio salinarum</name>
    <dbReference type="NCBI Taxonomy" id="1087"/>
    <lineage>
        <taxon>Bacteria</taxon>
        <taxon>Pseudomonadati</taxon>
        <taxon>Pseudomonadota</taxon>
        <taxon>Alphaproteobacteria</taxon>
        <taxon>Rhodospirillales</taxon>
        <taxon>Rhodovibrionaceae</taxon>
        <taxon>Rhodovibrio</taxon>
    </lineage>
</organism>
<comment type="subcellular location">
    <subcellularLocation>
        <location evidence="10">Cell inner membrane</location>
        <topology evidence="10">Multi-pass membrane protein</topology>
    </subcellularLocation>
    <subcellularLocation>
        <location evidence="1">Cell membrane</location>
        <topology evidence="1">Multi-pass membrane protein</topology>
    </subcellularLocation>
</comment>
<feature type="binding site" evidence="11">
    <location>
        <position position="111"/>
    </location>
    <ligand>
        <name>K(+)</name>
        <dbReference type="ChEBI" id="CHEBI:29103"/>
    </ligand>
</feature>
<feature type="transmembrane region" description="Helical" evidence="12">
    <location>
        <begin position="177"/>
        <end position="201"/>
    </location>
</feature>
<dbReference type="AlphaFoldDB" id="A0A934QJQ6"/>
<keyword evidence="7 12" id="KW-1133">Transmembrane helix</keyword>
<evidence type="ECO:0000256" key="4">
    <source>
        <dbReference type="ARBA" id="ARBA00022538"/>
    </source>
</evidence>
<evidence type="ECO:0000256" key="3">
    <source>
        <dbReference type="ARBA" id="ARBA00022475"/>
    </source>
</evidence>
<evidence type="ECO:0000256" key="9">
    <source>
        <dbReference type="ARBA" id="ARBA00023136"/>
    </source>
</evidence>
<keyword evidence="4 10" id="KW-0633">Potassium transport</keyword>
<feature type="binding site" evidence="11">
    <location>
        <position position="431"/>
    </location>
    <ligand>
        <name>K(+)</name>
        <dbReference type="ChEBI" id="CHEBI:29103"/>
    </ligand>
</feature>
<dbReference type="GO" id="GO:0005886">
    <property type="term" value="C:plasma membrane"/>
    <property type="evidence" value="ECO:0007669"/>
    <property type="project" value="UniProtKB-SubCell"/>
</dbReference>
<dbReference type="EMBL" id="NRRE01000026">
    <property type="protein sequence ID" value="MBK1698179.1"/>
    <property type="molecule type" value="Genomic_DNA"/>
</dbReference>
<feature type="transmembrane region" description="Helical" evidence="12">
    <location>
        <begin position="328"/>
        <end position="353"/>
    </location>
</feature>
<dbReference type="Pfam" id="PF02386">
    <property type="entry name" value="TrkH"/>
    <property type="match status" value="1"/>
</dbReference>
<evidence type="ECO:0000313" key="14">
    <source>
        <dbReference type="Proteomes" id="UP000778970"/>
    </source>
</evidence>
<feature type="transmembrane region" description="Helical" evidence="12">
    <location>
        <begin position="70"/>
        <end position="91"/>
    </location>
</feature>
<proteinExistence type="inferred from homology"/>
<feature type="binding site" evidence="11">
    <location>
        <position position="314"/>
    </location>
    <ligand>
        <name>K(+)</name>
        <dbReference type="ChEBI" id="CHEBI:29103"/>
    </ligand>
</feature>
<keyword evidence="2 10" id="KW-0813">Transport</keyword>
<evidence type="ECO:0000256" key="6">
    <source>
        <dbReference type="ARBA" id="ARBA00022958"/>
    </source>
</evidence>
<keyword evidence="6 10" id="KW-0630">Potassium</keyword>
<feature type="binding site" evidence="11">
    <location>
        <position position="112"/>
    </location>
    <ligand>
        <name>K(+)</name>
        <dbReference type="ChEBI" id="CHEBI:29103"/>
    </ligand>
</feature>
<sequence length="482" mass="50603">MPRLQPVGFLISLLLASLSVAMLIPAAVDLAYGNPDWHSFLVAAAVTLSVAGMGGLTTRGGPLEIGVRQAFVLTATAWIATAVFAALPLSFSSLGLSYTDALFEAMSGLTTTGSTVLTGLDTMPPGLLLWRSLLQWMGGIGIIVLGMAILPFLRVGGMQLFHTESSDRSDKVLPRPGQIATAIGSVYLALTAACTLAYIAAGMSGFDAINHAMTTVATGGYSTSDGSLGTWREPAVHWIATVFMLAGSLPFALYVRTLQRRPDSLFRDSQVRVFLAVLAAIVAGLALWLSASGQASGMDAVRLAAFNVVSVATTTGYAVADYGQWGGFAVALFFVLTFVGGCTGSTAGGIKIFRFEILVRMVSRLMAGLQTPHRIYPLTYRSVPLSDDVTTGVIAFFTFFIGTFGILALALGFFGMDFTTALSGAATAIANVGPGLGERIGPAGNFADLPDTVKWLLAAGMLIGRLEVFTLFVLFTPAFWRA</sequence>
<feature type="transmembrane region" description="Helical" evidence="12">
    <location>
        <begin position="39"/>
        <end position="58"/>
    </location>
</feature>
<feature type="transmembrane region" description="Helical" evidence="12">
    <location>
        <begin position="455"/>
        <end position="480"/>
    </location>
</feature>
<protein>
    <recommendedName>
        <fullName evidence="10">Trk system potassium uptake protein</fullName>
    </recommendedName>
</protein>
<evidence type="ECO:0000256" key="10">
    <source>
        <dbReference type="PIRNR" id="PIRNR006247"/>
    </source>
</evidence>
<dbReference type="PANTHER" id="PTHR32024">
    <property type="entry name" value="TRK SYSTEM POTASSIUM UPTAKE PROTEIN TRKG-RELATED"/>
    <property type="match status" value="1"/>
</dbReference>
<feature type="transmembrane region" description="Helical" evidence="12">
    <location>
        <begin position="133"/>
        <end position="156"/>
    </location>
</feature>
<comment type="similarity">
    <text evidence="10">Belongs to the TrkH potassium transport family.</text>
</comment>
<feature type="transmembrane region" description="Helical" evidence="12">
    <location>
        <begin position="235"/>
        <end position="253"/>
    </location>
</feature>
<keyword evidence="9 10" id="KW-0472">Membrane</keyword>
<dbReference type="InterPro" id="IPR003445">
    <property type="entry name" value="Cat_transpt"/>
</dbReference>
<feature type="transmembrane region" description="Helical" evidence="12">
    <location>
        <begin position="389"/>
        <end position="414"/>
    </location>
</feature>
<dbReference type="Proteomes" id="UP000778970">
    <property type="component" value="Unassembled WGS sequence"/>
</dbReference>
<feature type="transmembrane region" description="Helical" evidence="12">
    <location>
        <begin position="273"/>
        <end position="291"/>
    </location>
</feature>
<keyword evidence="14" id="KW-1185">Reference proteome</keyword>
<reference evidence="13" key="1">
    <citation type="submission" date="2017-08" db="EMBL/GenBank/DDBJ databases">
        <authorList>
            <person name="Imhoff J.F."/>
            <person name="Rahn T."/>
            <person name="Kuenzel S."/>
            <person name="Neulinger S.C."/>
        </authorList>
    </citation>
    <scope>NUCLEOTIDE SEQUENCE</scope>
    <source>
        <strain evidence="13">DSM 9154</strain>
    </source>
</reference>
<evidence type="ECO:0000313" key="13">
    <source>
        <dbReference type="EMBL" id="MBK1698179.1"/>
    </source>
</evidence>
<evidence type="ECO:0000256" key="2">
    <source>
        <dbReference type="ARBA" id="ARBA00022448"/>
    </source>
</evidence>